<keyword evidence="4" id="KW-0808">Transferase</keyword>
<keyword evidence="4" id="KW-0829">Tyrosine-protein kinase</keyword>
<dbReference type="Pfam" id="PF10609">
    <property type="entry name" value="ParA"/>
    <property type="match status" value="1"/>
</dbReference>
<evidence type="ECO:0000313" key="5">
    <source>
        <dbReference type="Proteomes" id="UP001256588"/>
    </source>
</evidence>
<keyword evidence="4" id="KW-0418">Kinase</keyword>
<keyword evidence="1" id="KW-0547">Nucleotide-binding</keyword>
<feature type="region of interest" description="Disordered" evidence="3">
    <location>
        <begin position="1"/>
        <end position="21"/>
    </location>
</feature>
<dbReference type="Proteomes" id="UP001256588">
    <property type="component" value="Unassembled WGS sequence"/>
</dbReference>
<dbReference type="InterPro" id="IPR005702">
    <property type="entry name" value="Wzc-like_C"/>
</dbReference>
<keyword evidence="5" id="KW-1185">Reference proteome</keyword>
<dbReference type="InterPro" id="IPR050445">
    <property type="entry name" value="Bact_polysacc_biosynth/exp"/>
</dbReference>
<dbReference type="Gene3D" id="3.40.50.300">
    <property type="entry name" value="P-loop containing nucleotide triphosphate hydrolases"/>
    <property type="match status" value="1"/>
</dbReference>
<dbReference type="PANTHER" id="PTHR32309">
    <property type="entry name" value="TYROSINE-PROTEIN KINASE"/>
    <property type="match status" value="1"/>
</dbReference>
<dbReference type="SUPFAM" id="SSF52540">
    <property type="entry name" value="P-loop containing nucleoside triphosphate hydrolases"/>
    <property type="match status" value="1"/>
</dbReference>
<evidence type="ECO:0000256" key="2">
    <source>
        <dbReference type="ARBA" id="ARBA00022840"/>
    </source>
</evidence>
<sequence length="244" mass="26819">MIEVMDTPTATPGEPVDTERDADTIQPDHALVGGLAYPDESLISAHQPHAARSEQMRALRTELMLRRDDTGGADVVTLLSAGRGEGRSQLAAELAITFAQLGRPTLLLDADMRHPRQHMLFGIDNRQGLSQMLTERLPPRLFPVSGMPNLMLLPAGTPPSNALELLSGPGFEHALAQWRQDYAFIIIDTPPLDTYADGLAVVNLARRGLVLTRAQHTRYHDTRQMLRRLAATQAQILGSVINHF</sequence>
<organism evidence="4 5">
    <name type="scientific">Luteimonas terrae</name>
    <dbReference type="NCBI Taxonomy" id="1530191"/>
    <lineage>
        <taxon>Bacteria</taxon>
        <taxon>Pseudomonadati</taxon>
        <taxon>Pseudomonadota</taxon>
        <taxon>Gammaproteobacteria</taxon>
        <taxon>Lysobacterales</taxon>
        <taxon>Lysobacteraceae</taxon>
        <taxon>Luteimonas</taxon>
    </lineage>
</organism>
<evidence type="ECO:0000256" key="1">
    <source>
        <dbReference type="ARBA" id="ARBA00022741"/>
    </source>
</evidence>
<dbReference type="RefSeq" id="WP_310236275.1">
    <property type="nucleotide sequence ID" value="NZ_JAVDWO010000009.1"/>
</dbReference>
<dbReference type="InterPro" id="IPR033756">
    <property type="entry name" value="YlxH/NBP35"/>
</dbReference>
<dbReference type="EMBL" id="JAVDWO010000009">
    <property type="protein sequence ID" value="MDR7193731.1"/>
    <property type="molecule type" value="Genomic_DNA"/>
</dbReference>
<accession>A0ABU1Y064</accession>
<dbReference type="GO" id="GO:0004714">
    <property type="term" value="F:transmembrane receptor protein tyrosine kinase activity"/>
    <property type="evidence" value="ECO:0007669"/>
    <property type="project" value="UniProtKB-EC"/>
</dbReference>
<name>A0ABU1Y064_9GAMM</name>
<dbReference type="CDD" id="cd05387">
    <property type="entry name" value="BY-kinase"/>
    <property type="match status" value="1"/>
</dbReference>
<gene>
    <name evidence="4" type="ORF">J2W68_002468</name>
</gene>
<evidence type="ECO:0000313" key="4">
    <source>
        <dbReference type="EMBL" id="MDR7193731.1"/>
    </source>
</evidence>
<proteinExistence type="predicted"/>
<dbReference type="PANTHER" id="PTHR32309:SF31">
    <property type="entry name" value="CAPSULAR EXOPOLYSACCHARIDE FAMILY"/>
    <property type="match status" value="1"/>
</dbReference>
<reference evidence="4 5" key="1">
    <citation type="submission" date="2023-07" db="EMBL/GenBank/DDBJ databases">
        <title>Sorghum-associated microbial communities from plants grown in Nebraska, USA.</title>
        <authorList>
            <person name="Schachtman D."/>
        </authorList>
    </citation>
    <scope>NUCLEOTIDE SEQUENCE [LARGE SCALE GENOMIC DNA]</scope>
    <source>
        <strain evidence="4 5">4099</strain>
    </source>
</reference>
<protein>
    <submittedName>
        <fullName evidence="4">Receptor protein-tyrosine kinase</fullName>
        <ecNumber evidence="4">2.7.10.1</ecNumber>
    </submittedName>
</protein>
<dbReference type="EC" id="2.7.10.1" evidence="4"/>
<comment type="caution">
    <text evidence="4">The sequence shown here is derived from an EMBL/GenBank/DDBJ whole genome shotgun (WGS) entry which is preliminary data.</text>
</comment>
<evidence type="ECO:0000256" key="3">
    <source>
        <dbReference type="SAM" id="MobiDB-lite"/>
    </source>
</evidence>
<dbReference type="InterPro" id="IPR027417">
    <property type="entry name" value="P-loop_NTPase"/>
</dbReference>
<keyword evidence="2" id="KW-0067">ATP-binding</keyword>
<keyword evidence="4" id="KW-0675">Receptor</keyword>